<dbReference type="AlphaFoldDB" id="D8LAX8"/>
<dbReference type="InterPro" id="IPR027417">
    <property type="entry name" value="P-loop_NTPase"/>
</dbReference>
<gene>
    <name evidence="2" type="ORF">Esi_0000_0080</name>
</gene>
<evidence type="ECO:0000313" key="3">
    <source>
        <dbReference type="Proteomes" id="UP000002630"/>
    </source>
</evidence>
<dbReference type="Gene3D" id="3.40.50.300">
    <property type="entry name" value="P-loop containing nucleotide triphosphate hydrolases"/>
    <property type="match status" value="1"/>
</dbReference>
<proteinExistence type="predicted"/>
<dbReference type="EMBL" id="FN649726">
    <property type="protein sequence ID" value="CBN76487.1"/>
    <property type="molecule type" value="Genomic_DNA"/>
</dbReference>
<dbReference type="InParanoid" id="D8LAX8"/>
<protein>
    <submittedName>
        <fullName evidence="2">Uncharacterized protein</fullName>
    </submittedName>
</protein>
<name>D8LAX8_ECTSI</name>
<feature type="compositionally biased region" description="Basic and acidic residues" evidence="1">
    <location>
        <begin position="337"/>
        <end position="351"/>
    </location>
</feature>
<dbReference type="OrthoDB" id="48357at2759"/>
<feature type="region of interest" description="Disordered" evidence="1">
    <location>
        <begin position="388"/>
        <end position="432"/>
    </location>
</feature>
<keyword evidence="3" id="KW-1185">Reference proteome</keyword>
<feature type="region of interest" description="Disordered" evidence="1">
    <location>
        <begin position="261"/>
        <end position="373"/>
    </location>
</feature>
<dbReference type="EMBL" id="FN647682">
    <property type="protein sequence ID" value="CBN76487.1"/>
    <property type="molecule type" value="Genomic_DNA"/>
</dbReference>
<reference evidence="2 3" key="1">
    <citation type="journal article" date="2010" name="Nature">
        <title>The Ectocarpus genome and the independent evolution of multicellularity in brown algae.</title>
        <authorList>
            <person name="Cock J.M."/>
            <person name="Sterck L."/>
            <person name="Rouze P."/>
            <person name="Scornet D."/>
            <person name="Allen A.E."/>
            <person name="Amoutzias G."/>
            <person name="Anthouard V."/>
            <person name="Artiguenave F."/>
            <person name="Aury J.M."/>
            <person name="Badger J.H."/>
            <person name="Beszteri B."/>
            <person name="Billiau K."/>
            <person name="Bonnet E."/>
            <person name="Bothwell J.H."/>
            <person name="Bowler C."/>
            <person name="Boyen C."/>
            <person name="Brownlee C."/>
            <person name="Carrano C.J."/>
            <person name="Charrier B."/>
            <person name="Cho G.Y."/>
            <person name="Coelho S.M."/>
            <person name="Collen J."/>
            <person name="Corre E."/>
            <person name="Da Silva C."/>
            <person name="Delage L."/>
            <person name="Delaroque N."/>
            <person name="Dittami S.M."/>
            <person name="Doulbeau S."/>
            <person name="Elias M."/>
            <person name="Farnham G."/>
            <person name="Gachon C.M."/>
            <person name="Gschloessl B."/>
            <person name="Heesch S."/>
            <person name="Jabbari K."/>
            <person name="Jubin C."/>
            <person name="Kawai H."/>
            <person name="Kimura K."/>
            <person name="Kloareg B."/>
            <person name="Kupper F.C."/>
            <person name="Lang D."/>
            <person name="Le Bail A."/>
            <person name="Leblanc C."/>
            <person name="Lerouge P."/>
            <person name="Lohr M."/>
            <person name="Lopez P.J."/>
            <person name="Martens C."/>
            <person name="Maumus F."/>
            <person name="Michel G."/>
            <person name="Miranda-Saavedra D."/>
            <person name="Morales J."/>
            <person name="Moreau H."/>
            <person name="Motomura T."/>
            <person name="Nagasato C."/>
            <person name="Napoli C.A."/>
            <person name="Nelson D.R."/>
            <person name="Nyvall-Collen P."/>
            <person name="Peters A.F."/>
            <person name="Pommier C."/>
            <person name="Potin P."/>
            <person name="Poulain J."/>
            <person name="Quesneville H."/>
            <person name="Read B."/>
            <person name="Rensing S.A."/>
            <person name="Ritter A."/>
            <person name="Rousvoal S."/>
            <person name="Samanta M."/>
            <person name="Samson G."/>
            <person name="Schroeder D.C."/>
            <person name="Segurens B."/>
            <person name="Strittmatter M."/>
            <person name="Tonon T."/>
            <person name="Tregear J.W."/>
            <person name="Valentin K."/>
            <person name="von Dassow P."/>
            <person name="Yamagishi T."/>
            <person name="Van de Peer Y."/>
            <person name="Wincker P."/>
        </authorList>
    </citation>
    <scope>NUCLEOTIDE SEQUENCE [LARGE SCALE GENOMIC DNA]</scope>
    <source>
        <strain evidence="3">Ec32 / CCAP1310/4</strain>
    </source>
</reference>
<accession>D8LAX8</accession>
<sequence length="500" mass="53536">MGAVAGAEAATNRPALLVTIGPQCAGKTSLLRALAAKSEVYHKIPTALLLGGCARGSPEDLLLAQRPLSDRLGDPGCVETRLVTFRLEGHISAEEFAGRLGECRGQASPAAIAALCRAVESAVSDNVRISTPTVDVFVRENLFPDAISSSQERLAAAATDEDGLVAWGNTNTQARDYRGALEQAERTGRPVRFLRWGHELPFLSLEELSRRNVCRFAYTGRYVETAAIENALARVDKLYASTAGGDPARLALAAGFQMDASGGVHSQSSPPRRRHDSPRSRAGRGNGSWERNTRRRVGGGGTADTSAYSGGGIGGSEGVVRGRDGAWDNRGGSGTWFHDEASRRTTRREATSHGVPPPPPMAQPTPAAGPDRFTIEGADRRRYEDTGAPLGLAQEWTPRGGTGAGGSSRRRDHSDTGWGVGGPAGVPPTVMFGNEWGRKREWRRTGYTDDDIDPGMGSCFFRTPANSTGVLRRSDLGEGMGADLEEMELVRRIKSFRQRR</sequence>
<dbReference type="Proteomes" id="UP000002630">
    <property type="component" value="Linkage Group LG01"/>
</dbReference>
<dbReference type="eggNOG" id="ENOG502S7DW">
    <property type="taxonomic scope" value="Eukaryota"/>
</dbReference>
<evidence type="ECO:0000313" key="2">
    <source>
        <dbReference type="EMBL" id="CBN76487.1"/>
    </source>
</evidence>
<evidence type="ECO:0000256" key="1">
    <source>
        <dbReference type="SAM" id="MobiDB-lite"/>
    </source>
</evidence>
<organism evidence="2 3">
    <name type="scientific">Ectocarpus siliculosus</name>
    <name type="common">Brown alga</name>
    <name type="synonym">Conferva siliculosa</name>
    <dbReference type="NCBI Taxonomy" id="2880"/>
    <lineage>
        <taxon>Eukaryota</taxon>
        <taxon>Sar</taxon>
        <taxon>Stramenopiles</taxon>
        <taxon>Ochrophyta</taxon>
        <taxon>PX clade</taxon>
        <taxon>Phaeophyceae</taxon>
        <taxon>Ectocarpales</taxon>
        <taxon>Ectocarpaceae</taxon>
        <taxon>Ectocarpus</taxon>
    </lineage>
</organism>